<accession>A0ABD3NEC3</accession>
<evidence type="ECO:0000256" key="3">
    <source>
        <dbReference type="ARBA" id="ARBA00023136"/>
    </source>
</evidence>
<dbReference type="Proteomes" id="UP001530400">
    <property type="component" value="Unassembled WGS sequence"/>
</dbReference>
<keyword evidence="5" id="KW-1185">Reference proteome</keyword>
<reference evidence="4 5" key="1">
    <citation type="submission" date="2024-10" db="EMBL/GenBank/DDBJ databases">
        <title>Updated reference genomes for cyclostephanoid diatoms.</title>
        <authorList>
            <person name="Roberts W.R."/>
            <person name="Alverson A.J."/>
        </authorList>
    </citation>
    <scope>NUCLEOTIDE SEQUENCE [LARGE SCALE GENOMIC DNA]</scope>
    <source>
        <strain evidence="4 5">AJA010-31</strain>
    </source>
</reference>
<keyword evidence="2" id="KW-0812">Transmembrane</keyword>
<protein>
    <submittedName>
        <fullName evidence="4">Uncharacterized protein</fullName>
    </submittedName>
</protein>
<comment type="caution">
    <text evidence="4">The sequence shown here is derived from an EMBL/GenBank/DDBJ whole genome shotgun (WGS) entry which is preliminary data.</text>
</comment>
<dbReference type="GO" id="GO:0016020">
    <property type="term" value="C:membrane"/>
    <property type="evidence" value="ECO:0007669"/>
    <property type="project" value="UniProtKB-SubCell"/>
</dbReference>
<gene>
    <name evidence="4" type="ORF">ACHAWO_000750</name>
</gene>
<organism evidence="4 5">
    <name type="scientific">Cyclotella atomus</name>
    <dbReference type="NCBI Taxonomy" id="382360"/>
    <lineage>
        <taxon>Eukaryota</taxon>
        <taxon>Sar</taxon>
        <taxon>Stramenopiles</taxon>
        <taxon>Ochrophyta</taxon>
        <taxon>Bacillariophyta</taxon>
        <taxon>Coscinodiscophyceae</taxon>
        <taxon>Thalassiosirophycidae</taxon>
        <taxon>Stephanodiscales</taxon>
        <taxon>Stephanodiscaceae</taxon>
        <taxon>Cyclotella</taxon>
    </lineage>
</organism>
<keyword evidence="3" id="KW-0472">Membrane</keyword>
<evidence type="ECO:0000256" key="1">
    <source>
        <dbReference type="ARBA" id="ARBA00004370"/>
    </source>
</evidence>
<comment type="subcellular location">
    <subcellularLocation>
        <location evidence="1">Membrane</location>
    </subcellularLocation>
</comment>
<dbReference type="Gene3D" id="1.50.40.10">
    <property type="entry name" value="Mitochondrial carrier domain"/>
    <property type="match status" value="1"/>
</dbReference>
<evidence type="ECO:0000313" key="5">
    <source>
        <dbReference type="Proteomes" id="UP001530400"/>
    </source>
</evidence>
<proteinExistence type="predicted"/>
<sequence>MKDKGLIGFYGEWWPGIAGKIHSYGLTWTLFEQIKRIRSSLYPNTAATDVQNSIMGCLASATTVCIMIPMDTVKTFSLAAYNPIRPNNNYNPIKHQSIKISKTILSRSRSCRSSSCGAYTMEP</sequence>
<dbReference type="EMBL" id="JALLPJ020001194">
    <property type="protein sequence ID" value="KAL3774436.1"/>
    <property type="molecule type" value="Genomic_DNA"/>
</dbReference>
<dbReference type="SUPFAM" id="SSF103506">
    <property type="entry name" value="Mitochondrial carrier"/>
    <property type="match status" value="1"/>
</dbReference>
<dbReference type="AlphaFoldDB" id="A0ABD3NEC3"/>
<evidence type="ECO:0000313" key="4">
    <source>
        <dbReference type="EMBL" id="KAL3774436.1"/>
    </source>
</evidence>
<dbReference type="InterPro" id="IPR023395">
    <property type="entry name" value="MCP_dom_sf"/>
</dbReference>
<evidence type="ECO:0000256" key="2">
    <source>
        <dbReference type="ARBA" id="ARBA00022692"/>
    </source>
</evidence>
<name>A0ABD3NEC3_9STRA</name>